<keyword evidence="2" id="KW-1185">Reference proteome</keyword>
<proteinExistence type="predicted"/>
<gene>
    <name evidence="1" type="ORF">MML48_6g00011698</name>
</gene>
<comment type="caution">
    <text evidence="1">The sequence shown here is derived from an EMBL/GenBank/DDBJ whole genome shotgun (WGS) entry which is preliminary data.</text>
</comment>
<protein>
    <submittedName>
        <fullName evidence="1">Uncharacterized protein</fullName>
    </submittedName>
</protein>
<reference evidence="1" key="1">
    <citation type="submission" date="2022-04" db="EMBL/GenBank/DDBJ databases">
        <title>Chromosome-scale genome assembly of Holotrichia oblita Faldermann.</title>
        <authorList>
            <person name="Rongchong L."/>
        </authorList>
    </citation>
    <scope>NUCLEOTIDE SEQUENCE</scope>
    <source>
        <strain evidence="1">81SQS9</strain>
    </source>
</reference>
<evidence type="ECO:0000313" key="2">
    <source>
        <dbReference type="Proteomes" id="UP001056778"/>
    </source>
</evidence>
<sequence length="212" mass="22678">MLANASTGVLERCVLRISVRKECKGGRSFTKLGFVDLNLAEYAGAGVTCKKALLEGYDSRHRQDNSMLKFSIEMNMLSGDILFKVPSPSHKPVGSEENNTDSRGPDDYSGGSIASGSSGFGSLPKKRPPLLSSELVIGHTLPENNVPITLAVEQSTDNIPSLNTEAEEVPCEQGHSRNSSNTSQMSKASGYSSIHSHTHSRQSSSGDSGHIR</sequence>
<dbReference type="Proteomes" id="UP001056778">
    <property type="component" value="Chromosome 6"/>
</dbReference>
<organism evidence="1 2">
    <name type="scientific">Holotrichia oblita</name>
    <name type="common">Chafer beetle</name>
    <dbReference type="NCBI Taxonomy" id="644536"/>
    <lineage>
        <taxon>Eukaryota</taxon>
        <taxon>Metazoa</taxon>
        <taxon>Ecdysozoa</taxon>
        <taxon>Arthropoda</taxon>
        <taxon>Hexapoda</taxon>
        <taxon>Insecta</taxon>
        <taxon>Pterygota</taxon>
        <taxon>Neoptera</taxon>
        <taxon>Endopterygota</taxon>
        <taxon>Coleoptera</taxon>
        <taxon>Polyphaga</taxon>
        <taxon>Scarabaeiformia</taxon>
        <taxon>Scarabaeidae</taxon>
        <taxon>Melolonthinae</taxon>
        <taxon>Holotrichia</taxon>
    </lineage>
</organism>
<accession>A0ACB9SZB4</accession>
<name>A0ACB9SZB4_HOLOL</name>
<evidence type="ECO:0000313" key="1">
    <source>
        <dbReference type="EMBL" id="KAI4459789.1"/>
    </source>
</evidence>
<dbReference type="EMBL" id="CM043020">
    <property type="protein sequence ID" value="KAI4459789.1"/>
    <property type="molecule type" value="Genomic_DNA"/>
</dbReference>